<sequence>MITIFLQGNTMDRRSFLKTSSAIMGGLAVNSLFNQAVAETKTQFLLDAQHPLLLNFNENSLGMSPKAKDAVIAALPGSFRYPDDARADLIAALGKHYPLTDKHVTLGNGSSETIQAAVAMLAAKARQQNQGLQLITPDPTFNYAELYTQSFAGKITKVPLKEDLSFDLKKMEQLADEFDGLSIIYICNPNNPTAMITPASELSEWMHKSSDKQFFIVDEAYAEFVEDPKFISAIELVKQGKNNLVVTRTFSKIFALAGLRVGYGIATPEVIAAIDAFLPLDNTNTAGAVAALASLQDKSFIAYSLKSNNLSRKIVETALDELGITYAPSQANFIFHKVKGDVKTYQKRMADAHIMVGREFPPAMGWSRLTLGTPEEMEQFVIVLKQFREKGWV</sequence>
<evidence type="ECO:0000313" key="6">
    <source>
        <dbReference type="EMBL" id="EDU59723.1"/>
    </source>
</evidence>
<comment type="similarity">
    <text evidence="1">Belongs to the class-II pyridoxal-phosphate-dependent aminotransferase family. Histidinol-phosphate aminotransferase subfamily.</text>
</comment>
<dbReference type="InterPro" id="IPR015424">
    <property type="entry name" value="PyrdxlP-dep_Trfase"/>
</dbReference>
<name>A0AA86YX94_PROST</name>
<reference evidence="6 7" key="3">
    <citation type="submission" date="2008-05" db="EMBL/GenBank/DDBJ databases">
        <authorList>
            <person name="Fulton L."/>
            <person name="Clifton S."/>
            <person name="Fulton B."/>
            <person name="Xu J."/>
            <person name="Minx P."/>
            <person name="Pepin K.H."/>
            <person name="Johnson M."/>
            <person name="Thiruvilangam P."/>
            <person name="Bhonagiri V."/>
            <person name="Nash W.E."/>
            <person name="Mardis E.R."/>
            <person name="Wilson R.K."/>
        </authorList>
    </citation>
    <scope>NUCLEOTIDE SEQUENCE [LARGE SCALE GENOMIC DNA]</scope>
    <source>
        <strain evidence="6 7">ATCC 25827</strain>
    </source>
</reference>
<dbReference type="Gene3D" id="3.90.1150.10">
    <property type="entry name" value="Aspartate Aminotransferase, domain 1"/>
    <property type="match status" value="1"/>
</dbReference>
<dbReference type="AlphaFoldDB" id="A0AA86YX94"/>
<dbReference type="PANTHER" id="PTHR43643">
    <property type="entry name" value="HISTIDINOL-PHOSPHATE AMINOTRANSFERASE 2"/>
    <property type="match status" value="1"/>
</dbReference>
<reference evidence="7" key="1">
    <citation type="submission" date="2008-04" db="EMBL/GenBank/DDBJ databases">
        <title>Draft genome sequence of Providencia stuartii (ATCC 25827).</title>
        <authorList>
            <person name="Sudarsanam P."/>
            <person name="Ley R."/>
            <person name="Guruge J."/>
            <person name="Turnbaugh P.J."/>
            <person name="Mahowald M."/>
            <person name="Liep D."/>
            <person name="Gordon J."/>
        </authorList>
    </citation>
    <scope>NUCLEOTIDE SEQUENCE [LARGE SCALE GENOMIC DNA]</scope>
    <source>
        <strain evidence="7">ATCC 25827</strain>
    </source>
</reference>
<evidence type="ECO:0000256" key="2">
    <source>
        <dbReference type="ARBA" id="ARBA00022576"/>
    </source>
</evidence>
<gene>
    <name evidence="6" type="ORF">PROSTU_02915</name>
</gene>
<organism evidence="6 7">
    <name type="scientific">Providencia stuartii ATCC 25827</name>
    <dbReference type="NCBI Taxonomy" id="471874"/>
    <lineage>
        <taxon>Bacteria</taxon>
        <taxon>Pseudomonadati</taxon>
        <taxon>Pseudomonadota</taxon>
        <taxon>Gammaproteobacteria</taxon>
        <taxon>Enterobacterales</taxon>
        <taxon>Morganellaceae</taxon>
        <taxon>Providencia</taxon>
    </lineage>
</organism>
<dbReference type="EMBL" id="ABJD02000101">
    <property type="protein sequence ID" value="EDU59723.1"/>
    <property type="molecule type" value="Genomic_DNA"/>
</dbReference>
<keyword evidence="3" id="KW-0808">Transferase</keyword>
<dbReference type="Gene3D" id="3.40.640.10">
    <property type="entry name" value="Type I PLP-dependent aspartate aminotransferase-like (Major domain)"/>
    <property type="match status" value="1"/>
</dbReference>
<dbReference type="GO" id="GO:0008483">
    <property type="term" value="F:transaminase activity"/>
    <property type="evidence" value="ECO:0007669"/>
    <property type="project" value="UniProtKB-KW"/>
</dbReference>
<dbReference type="InterPro" id="IPR050106">
    <property type="entry name" value="HistidinolP_aminotransfase"/>
</dbReference>
<dbReference type="GO" id="GO:0030170">
    <property type="term" value="F:pyridoxal phosphate binding"/>
    <property type="evidence" value="ECO:0007669"/>
    <property type="project" value="InterPro"/>
</dbReference>
<evidence type="ECO:0000256" key="1">
    <source>
        <dbReference type="ARBA" id="ARBA00007970"/>
    </source>
</evidence>
<protein>
    <submittedName>
        <fullName evidence="6">Histidinol-phosphate transaminase</fullName>
    </submittedName>
</protein>
<comment type="caution">
    <text evidence="6">The sequence shown here is derived from an EMBL/GenBank/DDBJ whole genome shotgun (WGS) entry which is preliminary data.</text>
</comment>
<keyword evidence="2" id="KW-0032">Aminotransferase</keyword>
<evidence type="ECO:0000256" key="3">
    <source>
        <dbReference type="ARBA" id="ARBA00022679"/>
    </source>
</evidence>
<dbReference type="InterPro" id="IPR006311">
    <property type="entry name" value="TAT_signal"/>
</dbReference>
<dbReference type="InterPro" id="IPR015422">
    <property type="entry name" value="PyrdxlP-dep_Trfase_small"/>
</dbReference>
<evidence type="ECO:0000313" key="7">
    <source>
        <dbReference type="Proteomes" id="UP000004506"/>
    </source>
</evidence>
<accession>A0AA86YX94</accession>
<reference evidence="7" key="2">
    <citation type="submission" date="2008-04" db="EMBL/GenBank/DDBJ databases">
        <title>Draft genome sequence of Providencia stuartii(ATCC 25827).</title>
        <authorList>
            <person name="Sudarsanam P."/>
            <person name="Ley R."/>
            <person name="Guruge J."/>
            <person name="Turnbaugh P.J."/>
            <person name="Mahowald M."/>
            <person name="Liep D."/>
            <person name="Gordon J."/>
        </authorList>
    </citation>
    <scope>NUCLEOTIDE SEQUENCE [LARGE SCALE GENOMIC DNA]</scope>
    <source>
        <strain evidence="7">ATCC 25827</strain>
    </source>
</reference>
<dbReference type="PANTHER" id="PTHR43643:SF3">
    <property type="entry name" value="HISTIDINOL-PHOSPHATE AMINOTRANSFERASE"/>
    <property type="match status" value="1"/>
</dbReference>
<evidence type="ECO:0000259" key="5">
    <source>
        <dbReference type="Pfam" id="PF00155"/>
    </source>
</evidence>
<keyword evidence="4" id="KW-0663">Pyridoxal phosphate</keyword>
<dbReference type="InterPro" id="IPR004839">
    <property type="entry name" value="Aminotransferase_I/II_large"/>
</dbReference>
<dbReference type="Proteomes" id="UP000004506">
    <property type="component" value="Unassembled WGS sequence"/>
</dbReference>
<dbReference type="Pfam" id="PF00155">
    <property type="entry name" value="Aminotran_1_2"/>
    <property type="match status" value="1"/>
</dbReference>
<dbReference type="PROSITE" id="PS51318">
    <property type="entry name" value="TAT"/>
    <property type="match status" value="1"/>
</dbReference>
<feature type="domain" description="Aminotransferase class I/classII large" evidence="5">
    <location>
        <begin position="52"/>
        <end position="381"/>
    </location>
</feature>
<dbReference type="InterPro" id="IPR015421">
    <property type="entry name" value="PyrdxlP-dep_Trfase_major"/>
</dbReference>
<dbReference type="SUPFAM" id="SSF53383">
    <property type="entry name" value="PLP-dependent transferases"/>
    <property type="match status" value="1"/>
</dbReference>
<dbReference type="CDD" id="cd00609">
    <property type="entry name" value="AAT_like"/>
    <property type="match status" value="1"/>
</dbReference>
<evidence type="ECO:0000256" key="4">
    <source>
        <dbReference type="ARBA" id="ARBA00022898"/>
    </source>
</evidence>
<proteinExistence type="inferred from homology"/>